<dbReference type="Gene3D" id="1.10.10.160">
    <property type="match status" value="1"/>
</dbReference>
<dbReference type="PROSITE" id="PS51198">
    <property type="entry name" value="UVRD_HELICASE_ATP_BIND"/>
    <property type="match status" value="1"/>
</dbReference>
<evidence type="ECO:0000259" key="14">
    <source>
        <dbReference type="PROSITE" id="PS51217"/>
    </source>
</evidence>
<dbReference type="GO" id="GO:0016887">
    <property type="term" value="F:ATP hydrolysis activity"/>
    <property type="evidence" value="ECO:0007669"/>
    <property type="project" value="RHEA"/>
</dbReference>
<evidence type="ECO:0000256" key="4">
    <source>
        <dbReference type="ARBA" id="ARBA00022806"/>
    </source>
</evidence>
<keyword evidence="4 12" id="KW-0347">Helicase</keyword>
<keyword evidence="16" id="KW-1185">Reference proteome</keyword>
<name>A0A1S1YYX8_FLAPC</name>
<dbReference type="FunFam" id="1.10.486.10:FF:000003">
    <property type="entry name" value="ATP-dependent DNA helicase"/>
    <property type="match status" value="1"/>
</dbReference>
<dbReference type="Gene3D" id="1.10.486.10">
    <property type="entry name" value="PCRA, domain 4"/>
    <property type="match status" value="1"/>
</dbReference>
<dbReference type="PANTHER" id="PTHR11070:SF2">
    <property type="entry name" value="ATP-DEPENDENT DNA HELICASE SRS2"/>
    <property type="match status" value="1"/>
</dbReference>
<organism evidence="15 16">
    <name type="scientific">Flammeovirga pacifica</name>
    <dbReference type="NCBI Taxonomy" id="915059"/>
    <lineage>
        <taxon>Bacteria</taxon>
        <taxon>Pseudomonadati</taxon>
        <taxon>Bacteroidota</taxon>
        <taxon>Cytophagia</taxon>
        <taxon>Cytophagales</taxon>
        <taxon>Flammeovirgaceae</taxon>
        <taxon>Flammeovirga</taxon>
    </lineage>
</organism>
<comment type="catalytic activity">
    <reaction evidence="11">
        <text>ATP + H2O = ADP + phosphate + H(+)</text>
        <dbReference type="Rhea" id="RHEA:13065"/>
        <dbReference type="ChEBI" id="CHEBI:15377"/>
        <dbReference type="ChEBI" id="CHEBI:15378"/>
        <dbReference type="ChEBI" id="CHEBI:30616"/>
        <dbReference type="ChEBI" id="CHEBI:43474"/>
        <dbReference type="ChEBI" id="CHEBI:456216"/>
        <dbReference type="EC" id="5.6.2.4"/>
    </reaction>
</comment>
<protein>
    <recommendedName>
        <fullName evidence="9">DNA 3'-5' helicase</fullName>
        <ecNumber evidence="9">5.6.2.4</ecNumber>
    </recommendedName>
    <alternativeName>
        <fullName evidence="10">DNA 3'-5' helicase II</fullName>
    </alternativeName>
</protein>
<evidence type="ECO:0000256" key="9">
    <source>
        <dbReference type="ARBA" id="ARBA00034808"/>
    </source>
</evidence>
<evidence type="ECO:0000256" key="11">
    <source>
        <dbReference type="ARBA" id="ARBA00048988"/>
    </source>
</evidence>
<dbReference type="GO" id="GO:0005829">
    <property type="term" value="C:cytosol"/>
    <property type="evidence" value="ECO:0007669"/>
    <property type="project" value="TreeGrafter"/>
</dbReference>
<dbReference type="GO" id="GO:0043138">
    <property type="term" value="F:3'-5' DNA helicase activity"/>
    <property type="evidence" value="ECO:0007669"/>
    <property type="project" value="UniProtKB-EC"/>
</dbReference>
<dbReference type="RefSeq" id="WP_044218382.1">
    <property type="nucleotide sequence ID" value="NZ_JRYR02000001.1"/>
</dbReference>
<evidence type="ECO:0000313" key="15">
    <source>
        <dbReference type="EMBL" id="OHX66202.1"/>
    </source>
</evidence>
<keyword evidence="2 12" id="KW-0547">Nucleotide-binding</keyword>
<comment type="similarity">
    <text evidence="1">Belongs to the helicase family. UvrD subfamily.</text>
</comment>
<proteinExistence type="inferred from homology"/>
<keyword evidence="5 12" id="KW-0067">ATP-binding</keyword>
<comment type="catalytic activity">
    <reaction evidence="8">
        <text>Couples ATP hydrolysis with the unwinding of duplex DNA by translocating in the 3'-5' direction.</text>
        <dbReference type="EC" id="5.6.2.4"/>
    </reaction>
</comment>
<dbReference type="Pfam" id="PF21196">
    <property type="entry name" value="PcrA_UvrD_tudor"/>
    <property type="match status" value="1"/>
</dbReference>
<evidence type="ECO:0000313" key="16">
    <source>
        <dbReference type="Proteomes" id="UP000179797"/>
    </source>
</evidence>
<dbReference type="InterPro" id="IPR000212">
    <property type="entry name" value="DNA_helicase_UvrD/REP"/>
</dbReference>
<dbReference type="STRING" id="915059.NH26_07485"/>
<sequence length="747" mass="85324">MDYLEGLNPPQREAVVTMDGPMMIIAGAGSGKTRVLTYKIAHLIANGVEPFNILSLTFTNKASREMKERIVDAVGDDAKNLWMGTFHSVFARILRFEAEKIGYQSNFTIYDSEDAKSVIKGVVKDFRLDDKLYKPNVVLSRISSAKNNLISWRAYEQNNDLRIEDEASGRPKIAEIYKEYAIRCFRANAMDFDDLLFNTSVLFQQHLDVLNKYQSKFKYVLIDEFQDTNVTQYFITRKLAARNRNICVVGDDAQSIYAFRGANIQNILNFKTDYPELKVVKLEQNYRSTQTIVEAANSVIAHNKNQLEKNTFTQNAIGDRIEVLRSPTDLEEARSVAKGIQEAMIKDHIPAKDIAILYRTNSQSRALEEALVKLSIKAQIFGGLSFYQRKEIKDMIAYLKFVTNPKDEEAFKRIINYPKRGIGATTVNNLFVKAAENKLGIWDIVANIRKFFGGRVATQVENFANMIKVFQMQSEQKNAFETASFIAKNSGVLRELYDDKTPEGKNRYDNLQELLNGIQGFTDDPNKEDKSLTTYLEEISLITTQDKEDVSDAITLMTIHMSKGLEFDYVFLVGMEENLFPSQMMLETREDLEEERRLFYVAITRAKQKLYMSYALQRYRFGKTISCDPSRFIDEIAPQYISMRRNSISDDLGPGSTPGFSNFRSLRQQPSNFIRKAVEPKDDRPFVPSKSESLMVGQTVRHGKFGDGKVEKITEEGLDKRAIINFEAVGKKTLILTFAKLMIIEDN</sequence>
<dbReference type="EMBL" id="JRYR02000001">
    <property type="protein sequence ID" value="OHX66202.1"/>
    <property type="molecule type" value="Genomic_DNA"/>
</dbReference>
<dbReference type="InterPro" id="IPR027417">
    <property type="entry name" value="P-loop_NTPase"/>
</dbReference>
<evidence type="ECO:0000256" key="12">
    <source>
        <dbReference type="PROSITE-ProRule" id="PRU00560"/>
    </source>
</evidence>
<dbReference type="EC" id="5.6.2.4" evidence="9"/>
<evidence type="ECO:0000256" key="5">
    <source>
        <dbReference type="ARBA" id="ARBA00022840"/>
    </source>
</evidence>
<evidence type="ECO:0000256" key="1">
    <source>
        <dbReference type="ARBA" id="ARBA00009922"/>
    </source>
</evidence>
<evidence type="ECO:0000256" key="10">
    <source>
        <dbReference type="ARBA" id="ARBA00034923"/>
    </source>
</evidence>
<dbReference type="GO" id="GO:0033202">
    <property type="term" value="C:DNA helicase complex"/>
    <property type="evidence" value="ECO:0007669"/>
    <property type="project" value="TreeGrafter"/>
</dbReference>
<gene>
    <name evidence="15" type="ORF">NH26_07485</name>
</gene>
<dbReference type="Proteomes" id="UP000179797">
    <property type="component" value="Unassembled WGS sequence"/>
</dbReference>
<dbReference type="GO" id="GO:0000725">
    <property type="term" value="P:recombinational repair"/>
    <property type="evidence" value="ECO:0007669"/>
    <property type="project" value="TreeGrafter"/>
</dbReference>
<dbReference type="PANTHER" id="PTHR11070">
    <property type="entry name" value="UVRD / RECB / PCRA DNA HELICASE FAMILY MEMBER"/>
    <property type="match status" value="1"/>
</dbReference>
<dbReference type="GO" id="GO:0005524">
    <property type="term" value="F:ATP binding"/>
    <property type="evidence" value="ECO:0007669"/>
    <property type="project" value="UniProtKB-UniRule"/>
</dbReference>
<accession>A0A1S1YYX8</accession>
<dbReference type="GO" id="GO:0003677">
    <property type="term" value="F:DNA binding"/>
    <property type="evidence" value="ECO:0007669"/>
    <property type="project" value="UniProtKB-KW"/>
</dbReference>
<dbReference type="CDD" id="cd18807">
    <property type="entry name" value="SF1_C_UvrD"/>
    <property type="match status" value="1"/>
</dbReference>
<evidence type="ECO:0000256" key="7">
    <source>
        <dbReference type="ARBA" id="ARBA00023235"/>
    </source>
</evidence>
<feature type="domain" description="UvrD-like helicase C-terminal" evidence="14">
    <location>
        <begin position="290"/>
        <end position="564"/>
    </location>
</feature>
<dbReference type="InterPro" id="IPR014016">
    <property type="entry name" value="UvrD-like_ATP-bd"/>
</dbReference>
<dbReference type="InterPro" id="IPR013986">
    <property type="entry name" value="DExx_box_DNA_helicase_dom_sf"/>
</dbReference>
<dbReference type="OrthoDB" id="9810135at2"/>
<evidence type="ECO:0000259" key="13">
    <source>
        <dbReference type="PROSITE" id="PS51198"/>
    </source>
</evidence>
<dbReference type="AlphaFoldDB" id="A0A1S1YYX8"/>
<keyword evidence="6" id="KW-0238">DNA-binding</keyword>
<dbReference type="Gene3D" id="3.40.50.300">
    <property type="entry name" value="P-loop containing nucleotide triphosphate hydrolases"/>
    <property type="match status" value="2"/>
</dbReference>
<evidence type="ECO:0000256" key="2">
    <source>
        <dbReference type="ARBA" id="ARBA00022741"/>
    </source>
</evidence>
<dbReference type="CDD" id="cd17932">
    <property type="entry name" value="DEXQc_UvrD"/>
    <property type="match status" value="1"/>
</dbReference>
<reference evidence="15 16" key="1">
    <citation type="journal article" date="2012" name="Int. J. Syst. Evol. Microbiol.">
        <title>Flammeovirga pacifica sp. nov., isolated from deep-sea sediment.</title>
        <authorList>
            <person name="Xu H."/>
            <person name="Fu Y."/>
            <person name="Yang N."/>
            <person name="Ding Z."/>
            <person name="Lai Q."/>
            <person name="Zeng R."/>
        </authorList>
    </citation>
    <scope>NUCLEOTIDE SEQUENCE [LARGE SCALE GENOMIC DNA]</scope>
    <source>
        <strain evidence="16">DSM 24597 / LMG 26175 / WPAGA1</strain>
    </source>
</reference>
<dbReference type="PROSITE" id="PS51217">
    <property type="entry name" value="UVRD_HELICASE_CTER"/>
    <property type="match status" value="1"/>
</dbReference>
<evidence type="ECO:0000256" key="8">
    <source>
        <dbReference type="ARBA" id="ARBA00034617"/>
    </source>
</evidence>
<feature type="domain" description="UvrD-like helicase ATP-binding" evidence="13">
    <location>
        <begin position="5"/>
        <end position="289"/>
    </location>
</feature>
<feature type="binding site" evidence="12">
    <location>
        <begin position="26"/>
        <end position="33"/>
    </location>
    <ligand>
        <name>ATP</name>
        <dbReference type="ChEBI" id="CHEBI:30616"/>
    </ligand>
</feature>
<keyword evidence="7" id="KW-0413">Isomerase</keyword>
<dbReference type="Pfam" id="PF13361">
    <property type="entry name" value="UvrD_C"/>
    <property type="match status" value="1"/>
</dbReference>
<evidence type="ECO:0000256" key="6">
    <source>
        <dbReference type="ARBA" id="ARBA00023125"/>
    </source>
</evidence>
<dbReference type="InterPro" id="IPR014017">
    <property type="entry name" value="DNA_helicase_UvrD-like_C"/>
</dbReference>
<keyword evidence="3 12" id="KW-0378">Hydrolase</keyword>
<dbReference type="Pfam" id="PF00580">
    <property type="entry name" value="UvrD-helicase"/>
    <property type="match status" value="1"/>
</dbReference>
<dbReference type="SUPFAM" id="SSF52540">
    <property type="entry name" value="P-loop containing nucleoside triphosphate hydrolases"/>
    <property type="match status" value="1"/>
</dbReference>
<comment type="caution">
    <text evidence="15">The sequence shown here is derived from an EMBL/GenBank/DDBJ whole genome shotgun (WGS) entry which is preliminary data.</text>
</comment>
<evidence type="ECO:0000256" key="3">
    <source>
        <dbReference type="ARBA" id="ARBA00022801"/>
    </source>
</evidence>